<evidence type="ECO:0000313" key="2">
    <source>
        <dbReference type="Proteomes" id="UP000064243"/>
    </source>
</evidence>
<name>A0A106BP32_THIDE</name>
<dbReference type="RefSeq" id="WP_059754696.1">
    <property type="nucleotide sequence ID" value="NZ_LDUG01000021.1"/>
</dbReference>
<dbReference type="EMBL" id="LDUG01000021">
    <property type="protein sequence ID" value="KVW96024.1"/>
    <property type="molecule type" value="Genomic_DNA"/>
</dbReference>
<proteinExistence type="predicted"/>
<sequence>MTNFFENLEPDVATELQLLSQLVYELRENRNAVLKPYAVEDEAALLQHIQSGAVAEHPTYEHYLAARILADTRESARAMLGECLKEANR</sequence>
<comment type="caution">
    <text evidence="1">The sequence shown here is derived from an EMBL/GenBank/DDBJ whole genome shotgun (WGS) entry which is preliminary data.</text>
</comment>
<dbReference type="PATRIC" id="fig|36861.3.peg.1301"/>
<dbReference type="Proteomes" id="UP000064243">
    <property type="component" value="Unassembled WGS sequence"/>
</dbReference>
<accession>A0A106BP32</accession>
<dbReference type="AlphaFoldDB" id="A0A106BP32"/>
<gene>
    <name evidence="1" type="ORF">ABW22_08250</name>
</gene>
<dbReference type="OrthoDB" id="9100377at2"/>
<keyword evidence="2" id="KW-1185">Reference proteome</keyword>
<reference evidence="1 2" key="1">
    <citation type="journal article" date="2015" name="Appl. Environ. Microbiol.">
        <title>Aerobic and Anaerobic Thiosulfate Oxidation by a Cold-Adapted, Subglacial Chemoautotroph.</title>
        <authorList>
            <person name="Harrold Z.R."/>
            <person name="Skidmore M.L."/>
            <person name="Hamilton T.L."/>
            <person name="Desch L."/>
            <person name="Amada K."/>
            <person name="van Gelder W."/>
            <person name="Glover K."/>
            <person name="Roden E.E."/>
            <person name="Boyd E.S."/>
        </authorList>
    </citation>
    <scope>NUCLEOTIDE SEQUENCE [LARGE SCALE GENOMIC DNA]</scope>
    <source>
        <strain evidence="1 2">RG</strain>
    </source>
</reference>
<organism evidence="1 2">
    <name type="scientific">Thiobacillus denitrificans</name>
    <dbReference type="NCBI Taxonomy" id="36861"/>
    <lineage>
        <taxon>Bacteria</taxon>
        <taxon>Pseudomonadati</taxon>
        <taxon>Pseudomonadota</taxon>
        <taxon>Betaproteobacteria</taxon>
        <taxon>Nitrosomonadales</taxon>
        <taxon>Thiobacillaceae</taxon>
        <taxon>Thiobacillus</taxon>
    </lineage>
</organism>
<evidence type="ECO:0000313" key="1">
    <source>
        <dbReference type="EMBL" id="KVW96024.1"/>
    </source>
</evidence>
<protein>
    <submittedName>
        <fullName evidence="1">Uncharacterized protein</fullName>
    </submittedName>
</protein>